<gene>
    <name evidence="2" type="ORF">HBE96_17255</name>
</gene>
<dbReference type="Gene3D" id="2.40.10.390">
    <property type="match status" value="1"/>
</dbReference>
<dbReference type="InterPro" id="IPR035255">
    <property type="entry name" value="DUF5348"/>
</dbReference>
<comment type="caution">
    <text evidence="2">The sequence shown here is derived from an EMBL/GenBank/DDBJ whole genome shotgun (WGS) entry which is preliminary data.</text>
</comment>
<protein>
    <submittedName>
        <fullName evidence="2">DUF5348 domain-containing protein</fullName>
    </submittedName>
</protein>
<dbReference type="RefSeq" id="WP_169298952.1">
    <property type="nucleotide sequence ID" value="NZ_JABBNI010000036.1"/>
</dbReference>
<evidence type="ECO:0000313" key="2">
    <source>
        <dbReference type="EMBL" id="NMM64370.1"/>
    </source>
</evidence>
<dbReference type="EMBL" id="JABBNI010000036">
    <property type="protein sequence ID" value="NMM64370.1"/>
    <property type="molecule type" value="Genomic_DNA"/>
</dbReference>
<evidence type="ECO:0000259" key="1">
    <source>
        <dbReference type="Pfam" id="PF17295"/>
    </source>
</evidence>
<reference evidence="2 3" key="1">
    <citation type="submission" date="2020-06" db="EMBL/GenBank/DDBJ databases">
        <title>Complete Genome Sequence of Clostridium muelleri sp. nov. P21T, an Acid-Alcohol Producing Acetogen Isolated from Old Hay.</title>
        <authorList>
            <person name="Duncan K.E."/>
            <person name="Tanner R.S."/>
        </authorList>
    </citation>
    <scope>NUCLEOTIDE SEQUENCE [LARGE SCALE GENOMIC DNA]</scope>
    <source>
        <strain evidence="2 3">P21</strain>
    </source>
</reference>
<evidence type="ECO:0000313" key="3">
    <source>
        <dbReference type="Proteomes" id="UP000537131"/>
    </source>
</evidence>
<keyword evidence="3" id="KW-1185">Reference proteome</keyword>
<organism evidence="2 3">
    <name type="scientific">Clostridium muellerianum</name>
    <dbReference type="NCBI Taxonomy" id="2716538"/>
    <lineage>
        <taxon>Bacteria</taxon>
        <taxon>Bacillati</taxon>
        <taxon>Bacillota</taxon>
        <taxon>Clostridia</taxon>
        <taxon>Eubacteriales</taxon>
        <taxon>Clostridiaceae</taxon>
        <taxon>Clostridium</taxon>
    </lineage>
</organism>
<name>A0A7Y0EJ13_9CLOT</name>
<dbReference type="Pfam" id="PF17295">
    <property type="entry name" value="DUF5348"/>
    <property type="match status" value="1"/>
</dbReference>
<dbReference type="Proteomes" id="UP000537131">
    <property type="component" value="Unassembled WGS sequence"/>
</dbReference>
<sequence length="133" mass="15870">MDKNYIKALSIAEEASSKINNLYEKVDVEGFENYRGYKATEKVIEDLEDFTRTIEHYSKLTKEGYLELNRNGRYQLKGIELTCGYPVEIYNREYNEWNDGRIEHSSDYNGYYFYNYDEEHISLNDGMKARVRI</sequence>
<dbReference type="AlphaFoldDB" id="A0A7Y0EJ13"/>
<accession>A0A7Y0EJ13</accession>
<feature type="domain" description="DUF5348" evidence="1">
    <location>
        <begin position="66"/>
        <end position="131"/>
    </location>
</feature>
<proteinExistence type="predicted"/>